<dbReference type="GeneID" id="66068061"/>
<dbReference type="InterPro" id="IPR050281">
    <property type="entry name" value="Flavin_monoamine_oxidase"/>
</dbReference>
<dbReference type="GO" id="GO:0050660">
    <property type="term" value="F:flavin adenine dinucleotide binding"/>
    <property type="evidence" value="ECO:0007669"/>
    <property type="project" value="TreeGrafter"/>
</dbReference>
<dbReference type="KEGG" id="uvi:66068061"/>
<dbReference type="PANTHER" id="PTHR10742">
    <property type="entry name" value="FLAVIN MONOAMINE OXIDASE"/>
    <property type="match status" value="1"/>
</dbReference>
<feature type="compositionally biased region" description="Low complexity" evidence="1">
    <location>
        <begin position="38"/>
        <end position="53"/>
    </location>
</feature>
<protein>
    <recommendedName>
        <fullName evidence="2">Amine oxidase domain-containing protein</fullName>
    </recommendedName>
</protein>
<organism evidence="3 4">
    <name type="scientific">Ustilaginoidea virens</name>
    <name type="common">Rice false smut fungus</name>
    <name type="synonym">Villosiclava virens</name>
    <dbReference type="NCBI Taxonomy" id="1159556"/>
    <lineage>
        <taxon>Eukaryota</taxon>
        <taxon>Fungi</taxon>
        <taxon>Dikarya</taxon>
        <taxon>Ascomycota</taxon>
        <taxon>Pezizomycotina</taxon>
        <taxon>Sordariomycetes</taxon>
        <taxon>Hypocreomycetidae</taxon>
        <taxon>Hypocreales</taxon>
        <taxon>Clavicipitaceae</taxon>
        <taxon>Ustilaginoidea</taxon>
    </lineage>
</organism>
<dbReference type="Pfam" id="PF01593">
    <property type="entry name" value="Amino_oxidase"/>
    <property type="match status" value="1"/>
</dbReference>
<evidence type="ECO:0000313" key="4">
    <source>
        <dbReference type="Proteomes" id="UP000027002"/>
    </source>
</evidence>
<dbReference type="Proteomes" id="UP000027002">
    <property type="component" value="Chromosome 6"/>
</dbReference>
<dbReference type="PRINTS" id="PR00419">
    <property type="entry name" value="ADXRDTASE"/>
</dbReference>
<dbReference type="RefSeq" id="XP_043000716.1">
    <property type="nucleotide sequence ID" value="XM_043144781.1"/>
</dbReference>
<dbReference type="OrthoDB" id="5046242at2759"/>
<dbReference type="SUPFAM" id="SSF54373">
    <property type="entry name" value="FAD-linked reductases, C-terminal domain"/>
    <property type="match status" value="1"/>
</dbReference>
<gene>
    <name evidence="3" type="ORF">UV8b_07284</name>
</gene>
<evidence type="ECO:0000256" key="1">
    <source>
        <dbReference type="SAM" id="MobiDB-lite"/>
    </source>
</evidence>
<feature type="domain" description="Amine oxidase" evidence="2">
    <location>
        <begin position="78"/>
        <end position="531"/>
    </location>
</feature>
<dbReference type="Gene3D" id="3.90.660.10">
    <property type="match status" value="1"/>
</dbReference>
<dbReference type="GO" id="GO:0003682">
    <property type="term" value="F:chromatin binding"/>
    <property type="evidence" value="ECO:0007669"/>
    <property type="project" value="TreeGrafter"/>
</dbReference>
<accession>A0A8E5MJW6</accession>
<dbReference type="EMBL" id="CP072758">
    <property type="protein sequence ID" value="QUC23043.1"/>
    <property type="molecule type" value="Genomic_DNA"/>
</dbReference>
<reference evidence="3" key="1">
    <citation type="submission" date="2020-03" db="EMBL/GenBank/DDBJ databases">
        <title>A mixture of massive structural variations and highly conserved coding sequences in Ustilaginoidea virens genome.</title>
        <authorList>
            <person name="Zhang K."/>
            <person name="Zhao Z."/>
            <person name="Zhang Z."/>
            <person name="Li Y."/>
            <person name="Hsiang T."/>
            <person name="Sun W."/>
        </authorList>
    </citation>
    <scope>NUCLEOTIDE SEQUENCE</scope>
    <source>
        <strain evidence="3">UV-8b</strain>
    </source>
</reference>
<dbReference type="PANTHER" id="PTHR10742:SF414">
    <property type="entry name" value="CONTAINING AMINE OXIDASE, PUTATIVE (AFU_ORTHOLOGUE AFUA_3G12150)-RELATED"/>
    <property type="match status" value="1"/>
</dbReference>
<dbReference type="SUPFAM" id="SSF51905">
    <property type="entry name" value="FAD/NAD(P)-binding domain"/>
    <property type="match status" value="1"/>
</dbReference>
<dbReference type="Gene3D" id="3.50.50.60">
    <property type="entry name" value="FAD/NAD(P)-binding domain"/>
    <property type="match status" value="1"/>
</dbReference>
<feature type="region of interest" description="Disordered" evidence="1">
    <location>
        <begin position="32"/>
        <end position="68"/>
    </location>
</feature>
<keyword evidence="4" id="KW-1185">Reference proteome</keyword>
<dbReference type="InterPro" id="IPR002937">
    <property type="entry name" value="Amino_oxidase"/>
</dbReference>
<proteinExistence type="predicted"/>
<dbReference type="AlphaFoldDB" id="A0A8E5MJW6"/>
<feature type="compositionally biased region" description="Polar residues" evidence="1">
    <location>
        <begin position="54"/>
        <end position="68"/>
    </location>
</feature>
<sequence length="548" mass="60695">MDAYSICRTSASARTSSRIYQDLRAALFSGCPARDGTAETPETAPETAPETTPMQSTTPKRTRPITSNPHVGIIGAGLSGLRCADILLQGGFDVTIIEARDRIGGRVHQQQLSNGRSVDLGPNWIHGTRDNPILELARQTDTAAGSWDTNTCIFTSDGDLLPLGQGEMYSSMMWEIMQQAFEHSNNFGADTPAEKSLFDFFCEKVPVMIPDTDPDCERKRGILLKMAEGWGAFIGASISRQSLKYFWLEECIEGENLFCAGTYKRILSHIAAPALKRAVLRLSSSAKSIHYQMARGGKVEVELDSQERLAFDEIVVTTPLGWLQRNPDAFNPPLPPRLTKAIRSIGYGCLEKVYVSFPSAFWLDDSRGRKVNGFIQWLAPEYASSTNPSGWHQEAIDLASLDTSEAHPTLLFYMFGEQSQHVVSKLRTLATPEDKTAFLRASFHPYYSRLPNYREESRQCQPLGFLATEWSSDEFAGFGSYCNFPVGLDKGDEDVEVMREGLPDQGIWFAGEHTAPFVALGTATGAYWSGEMVGKRIREAYSRSRAVA</sequence>
<name>A0A8E5MJW6_USTVR</name>
<dbReference type="GO" id="GO:0006338">
    <property type="term" value="P:chromatin remodeling"/>
    <property type="evidence" value="ECO:0007669"/>
    <property type="project" value="TreeGrafter"/>
</dbReference>
<dbReference type="GO" id="GO:0016491">
    <property type="term" value="F:oxidoreductase activity"/>
    <property type="evidence" value="ECO:0007669"/>
    <property type="project" value="InterPro"/>
</dbReference>
<evidence type="ECO:0000313" key="3">
    <source>
        <dbReference type="EMBL" id="QUC23043.1"/>
    </source>
</evidence>
<evidence type="ECO:0000259" key="2">
    <source>
        <dbReference type="Pfam" id="PF01593"/>
    </source>
</evidence>
<dbReference type="InterPro" id="IPR036188">
    <property type="entry name" value="FAD/NAD-bd_sf"/>
</dbReference>